<name>A0A2P2MF19_RHIMU</name>
<sequence>MYILTPRHTHISYYVQSQTMNEPNIKKNKGNEKQNLPPFLNIKHLFLFFFFIFHSTNYLTIKRLYLRSN</sequence>
<organism evidence="2">
    <name type="scientific">Rhizophora mucronata</name>
    <name type="common">Asiatic mangrove</name>
    <dbReference type="NCBI Taxonomy" id="61149"/>
    <lineage>
        <taxon>Eukaryota</taxon>
        <taxon>Viridiplantae</taxon>
        <taxon>Streptophyta</taxon>
        <taxon>Embryophyta</taxon>
        <taxon>Tracheophyta</taxon>
        <taxon>Spermatophyta</taxon>
        <taxon>Magnoliopsida</taxon>
        <taxon>eudicotyledons</taxon>
        <taxon>Gunneridae</taxon>
        <taxon>Pentapetalae</taxon>
        <taxon>rosids</taxon>
        <taxon>fabids</taxon>
        <taxon>Malpighiales</taxon>
        <taxon>Rhizophoraceae</taxon>
        <taxon>Rhizophora</taxon>
    </lineage>
</organism>
<protein>
    <submittedName>
        <fullName evidence="2">ACTIN 4</fullName>
    </submittedName>
</protein>
<evidence type="ECO:0000313" key="2">
    <source>
        <dbReference type="EMBL" id="MBX28829.1"/>
    </source>
</evidence>
<feature type="transmembrane region" description="Helical" evidence="1">
    <location>
        <begin position="42"/>
        <end position="61"/>
    </location>
</feature>
<dbReference type="EMBL" id="GGEC01048345">
    <property type="protein sequence ID" value="MBX28829.1"/>
    <property type="molecule type" value="Transcribed_RNA"/>
</dbReference>
<keyword evidence="1" id="KW-0812">Transmembrane</keyword>
<evidence type="ECO:0000256" key="1">
    <source>
        <dbReference type="SAM" id="Phobius"/>
    </source>
</evidence>
<keyword evidence="1" id="KW-0472">Membrane</keyword>
<dbReference type="AlphaFoldDB" id="A0A2P2MF19"/>
<reference evidence="2" key="1">
    <citation type="submission" date="2018-02" db="EMBL/GenBank/DDBJ databases">
        <title>Rhizophora mucronata_Transcriptome.</title>
        <authorList>
            <person name="Meera S.P."/>
            <person name="Sreeshan A."/>
            <person name="Augustine A."/>
        </authorList>
    </citation>
    <scope>NUCLEOTIDE SEQUENCE</scope>
    <source>
        <tissue evidence="2">Leaf</tissue>
    </source>
</reference>
<keyword evidence="1" id="KW-1133">Transmembrane helix</keyword>
<accession>A0A2P2MF19</accession>
<proteinExistence type="predicted"/>